<evidence type="ECO:0000256" key="1">
    <source>
        <dbReference type="ARBA" id="ARBA00004141"/>
    </source>
</evidence>
<keyword evidence="16" id="KW-1185">Reference proteome</keyword>
<evidence type="ECO:0000256" key="8">
    <source>
        <dbReference type="ARBA" id="ARBA00022989"/>
    </source>
</evidence>
<dbReference type="NCBIfam" id="TIGR00445">
    <property type="entry name" value="mraY"/>
    <property type="match status" value="1"/>
</dbReference>
<evidence type="ECO:0000256" key="10">
    <source>
        <dbReference type="ARBA" id="ARBA00023306"/>
    </source>
</evidence>
<keyword evidence="10 12" id="KW-0131">Cell cycle</keyword>
<evidence type="ECO:0000256" key="13">
    <source>
        <dbReference type="NCBIfam" id="TIGR00445"/>
    </source>
</evidence>
<dbReference type="Proteomes" id="UP000095185">
    <property type="component" value="Chromosome"/>
</dbReference>
<dbReference type="PANTHER" id="PTHR22926:SF5">
    <property type="entry name" value="PHOSPHO-N-ACETYLMURAMOYL-PENTAPEPTIDE-TRANSFERASE HOMOLOG"/>
    <property type="match status" value="1"/>
</dbReference>
<comment type="similarity">
    <text evidence="2 12">Belongs to the glycosyltransferase 4 family. MraY subfamily.</text>
</comment>
<sequence>MLYYFLRYINELYSFPGMGVIEYLTFRASAAAITALLITIFAGPSFIRFLKSKFVEPIKEEAPPEHRKKKDVPTMGGLMIIFAIEISAFLWAKIDDPHVWLIMLAVFWMGLIGFIDDYQKVVLKVKGGLAGHYKLIGQVILGLVIGFYTWNDPSFSVLLSDTTVPFFKNLSVDYGIFYIPVVIFIITAVSNAVNLTDGLDGLAAGNAAIVTFALGGFAYLAGNAVYAGYLSIPFISGAGEVAVVSMAIVMACVGFLWFNSSPAEVFMGDTGSLSLGSAIAVIALMIKQELLLPVLAGIFFVETLSVSLQVGWFKISKKLYGEGRRIFLMAPLHHHFQLKGWAEQKIVIRFWIISILLFLTSLMTLKLR</sequence>
<reference evidence="15" key="1">
    <citation type="submission" date="2016-09" db="EMBL/GenBank/DDBJ databases">
        <title>Genome sequence of Chlorobaculum limnaeum.</title>
        <authorList>
            <person name="Liu Z."/>
            <person name="Tank M."/>
            <person name="Bryant D.A."/>
        </authorList>
    </citation>
    <scope>NUCLEOTIDE SEQUENCE [LARGE SCALE GENOMIC DNA]</scope>
    <source>
        <strain evidence="15">DSM 1677</strain>
    </source>
</reference>
<dbReference type="UniPathway" id="UPA00219"/>
<keyword evidence="12 14" id="KW-0460">Magnesium</keyword>
<dbReference type="GO" id="GO:0009252">
    <property type="term" value="P:peptidoglycan biosynthetic process"/>
    <property type="evidence" value="ECO:0007669"/>
    <property type="project" value="UniProtKB-UniRule"/>
</dbReference>
<name>A0A1D8D959_CHLLM</name>
<dbReference type="KEGG" id="clz:BIU88_12570"/>
<evidence type="ECO:0000256" key="9">
    <source>
        <dbReference type="ARBA" id="ARBA00023136"/>
    </source>
</evidence>
<dbReference type="GO" id="GO:0071555">
    <property type="term" value="P:cell wall organization"/>
    <property type="evidence" value="ECO:0007669"/>
    <property type="project" value="UniProtKB-KW"/>
</dbReference>
<evidence type="ECO:0000256" key="3">
    <source>
        <dbReference type="ARBA" id="ARBA00022618"/>
    </source>
</evidence>
<accession>A0A1D8D959</accession>
<evidence type="ECO:0000256" key="12">
    <source>
        <dbReference type="HAMAP-Rule" id="MF_00038"/>
    </source>
</evidence>
<feature type="transmembrane region" description="Helical" evidence="12">
    <location>
        <begin position="201"/>
        <end position="222"/>
    </location>
</feature>
<feature type="transmembrane region" description="Helical" evidence="12">
    <location>
        <begin position="98"/>
        <end position="115"/>
    </location>
</feature>
<evidence type="ECO:0000313" key="16">
    <source>
        <dbReference type="Proteomes" id="UP000095185"/>
    </source>
</evidence>
<keyword evidence="12" id="KW-1003">Cell membrane</keyword>
<evidence type="ECO:0000256" key="4">
    <source>
        <dbReference type="ARBA" id="ARBA00022679"/>
    </source>
</evidence>
<dbReference type="EC" id="2.7.8.13" evidence="12 13"/>
<dbReference type="Pfam" id="PF00953">
    <property type="entry name" value="Glycos_transf_4"/>
    <property type="match status" value="1"/>
</dbReference>
<feature type="transmembrane region" description="Helical" evidence="12">
    <location>
        <begin position="28"/>
        <end position="50"/>
    </location>
</feature>
<comment type="subcellular location">
    <subcellularLocation>
        <location evidence="12">Cell membrane</location>
        <topology evidence="12">Multi-pass membrane protein</topology>
    </subcellularLocation>
    <subcellularLocation>
        <location evidence="1">Membrane</location>
        <topology evidence="1">Multi-pass membrane protein</topology>
    </subcellularLocation>
</comment>
<feature type="transmembrane region" description="Helical" evidence="12">
    <location>
        <begin position="346"/>
        <end position="365"/>
    </location>
</feature>
<evidence type="ECO:0000256" key="2">
    <source>
        <dbReference type="ARBA" id="ARBA00005583"/>
    </source>
</evidence>
<dbReference type="GO" id="GO:0005886">
    <property type="term" value="C:plasma membrane"/>
    <property type="evidence" value="ECO:0007669"/>
    <property type="project" value="UniProtKB-SubCell"/>
</dbReference>
<evidence type="ECO:0000256" key="6">
    <source>
        <dbReference type="ARBA" id="ARBA00022960"/>
    </source>
</evidence>
<feature type="transmembrane region" description="Helical" evidence="12">
    <location>
        <begin position="265"/>
        <end position="286"/>
    </location>
</feature>
<dbReference type="InterPro" id="IPR018480">
    <property type="entry name" value="PNAcMuramoyl-5peptid_Trfase_CS"/>
</dbReference>
<dbReference type="InterPro" id="IPR000715">
    <property type="entry name" value="Glycosyl_transferase_4"/>
</dbReference>
<dbReference type="GO" id="GO:0051992">
    <property type="term" value="F:UDP-N-acetylmuramoyl-L-alanyl-D-glutamyl-meso-2,6-diaminopimelyl-D-alanyl-D-alanine:undecaprenyl-phosphate transferase activity"/>
    <property type="evidence" value="ECO:0007669"/>
    <property type="project" value="RHEA"/>
</dbReference>
<proteinExistence type="inferred from homology"/>
<dbReference type="STRING" id="274537.BIU88_12570"/>
<dbReference type="PROSITE" id="PS01347">
    <property type="entry name" value="MRAY_1"/>
    <property type="match status" value="1"/>
</dbReference>
<keyword evidence="4 12" id="KW-0808">Transferase</keyword>
<dbReference type="HAMAP" id="MF_00038">
    <property type="entry name" value="MraY"/>
    <property type="match status" value="1"/>
</dbReference>
<keyword evidence="7 12" id="KW-0573">Peptidoglycan synthesis</keyword>
<evidence type="ECO:0000313" key="15">
    <source>
        <dbReference type="EMBL" id="AOS84888.1"/>
    </source>
</evidence>
<dbReference type="GO" id="GO:0008963">
    <property type="term" value="F:phospho-N-acetylmuramoyl-pentapeptide-transferase activity"/>
    <property type="evidence" value="ECO:0007669"/>
    <property type="project" value="UniProtKB-UniRule"/>
</dbReference>
<keyword evidence="3 12" id="KW-0132">Cell division</keyword>
<comment type="cofactor">
    <cofactor evidence="12 14">
        <name>Mg(2+)</name>
        <dbReference type="ChEBI" id="CHEBI:18420"/>
    </cofactor>
</comment>
<feature type="binding site" evidence="14">
    <location>
        <position position="194"/>
    </location>
    <ligand>
        <name>Mg(2+)</name>
        <dbReference type="ChEBI" id="CHEBI:18420"/>
    </ligand>
</feature>
<keyword evidence="9 12" id="KW-0472">Membrane</keyword>
<keyword evidence="6 12" id="KW-0133">Cell shape</keyword>
<comment type="pathway">
    <text evidence="12">Cell wall biogenesis; peptidoglycan biosynthesis.</text>
</comment>
<keyword evidence="12 14" id="KW-0479">Metal-binding</keyword>
<gene>
    <name evidence="12" type="primary">mraY</name>
    <name evidence="15" type="ORF">BIU88_12570</name>
</gene>
<dbReference type="AlphaFoldDB" id="A0A1D8D959"/>
<evidence type="ECO:0000256" key="7">
    <source>
        <dbReference type="ARBA" id="ARBA00022984"/>
    </source>
</evidence>
<dbReference type="PANTHER" id="PTHR22926">
    <property type="entry name" value="PHOSPHO-N-ACETYLMURAMOYL-PENTAPEPTIDE-TRANSFERASE"/>
    <property type="match status" value="1"/>
</dbReference>
<feature type="binding site" evidence="14">
    <location>
        <position position="269"/>
    </location>
    <ligand>
        <name>Mg(2+)</name>
        <dbReference type="ChEBI" id="CHEBI:18420"/>
    </ligand>
</feature>
<comment type="function">
    <text evidence="12">Catalyzes the initial step of the lipid cycle reactions in the biosynthesis of the cell wall peptidoglycan: transfers peptidoglycan precursor phospho-MurNAc-pentapeptide from UDP-MurNAc-pentapeptide onto the lipid carrier undecaprenyl phosphate, yielding undecaprenyl-pyrophosphoryl-MurNAc-pentapeptide, known as lipid I.</text>
</comment>
<evidence type="ECO:0000256" key="11">
    <source>
        <dbReference type="ARBA" id="ARBA00023316"/>
    </source>
</evidence>
<dbReference type="RefSeq" id="WP_069811142.1">
    <property type="nucleotide sequence ID" value="NZ_CP017305.1"/>
</dbReference>
<comment type="catalytic activity">
    <reaction evidence="12">
        <text>UDP-N-acetyl-alpha-D-muramoyl-L-alanyl-gamma-D-glutamyl-meso-2,6-diaminopimeloyl-D-alanyl-D-alanine + di-trans,octa-cis-undecaprenyl phosphate = di-trans,octa-cis-undecaprenyl diphospho-N-acetyl-alpha-D-muramoyl-L-alanyl-D-glutamyl-meso-2,6-diaminopimeloyl-D-alanyl-D-alanine + UMP</text>
        <dbReference type="Rhea" id="RHEA:28386"/>
        <dbReference type="ChEBI" id="CHEBI:57865"/>
        <dbReference type="ChEBI" id="CHEBI:60392"/>
        <dbReference type="ChEBI" id="CHEBI:61386"/>
        <dbReference type="ChEBI" id="CHEBI:61387"/>
        <dbReference type="EC" id="2.7.8.13"/>
    </reaction>
</comment>
<feature type="transmembrane region" description="Helical" evidence="12">
    <location>
        <begin position="71"/>
        <end position="92"/>
    </location>
</feature>
<keyword evidence="8 12" id="KW-1133">Transmembrane helix</keyword>
<keyword evidence="5 12" id="KW-0812">Transmembrane</keyword>
<dbReference type="OrthoDB" id="9805475at2"/>
<organism evidence="15 16">
    <name type="scientific">Chlorobaculum limnaeum</name>
    <dbReference type="NCBI Taxonomy" id="274537"/>
    <lineage>
        <taxon>Bacteria</taxon>
        <taxon>Pseudomonadati</taxon>
        <taxon>Chlorobiota</taxon>
        <taxon>Chlorobiia</taxon>
        <taxon>Chlorobiales</taxon>
        <taxon>Chlorobiaceae</taxon>
        <taxon>Chlorobaculum</taxon>
    </lineage>
</organism>
<feature type="transmembrane region" description="Helical" evidence="12">
    <location>
        <begin position="234"/>
        <end position="258"/>
    </location>
</feature>
<dbReference type="PROSITE" id="PS01348">
    <property type="entry name" value="MRAY_2"/>
    <property type="match status" value="1"/>
</dbReference>
<dbReference type="GO" id="GO:0008360">
    <property type="term" value="P:regulation of cell shape"/>
    <property type="evidence" value="ECO:0007669"/>
    <property type="project" value="UniProtKB-KW"/>
</dbReference>
<keyword evidence="11 12" id="KW-0961">Cell wall biogenesis/degradation</keyword>
<feature type="transmembrane region" description="Helical" evidence="12">
    <location>
        <begin position="171"/>
        <end position="189"/>
    </location>
</feature>
<dbReference type="CDD" id="cd06852">
    <property type="entry name" value="GT_MraY"/>
    <property type="match status" value="1"/>
</dbReference>
<dbReference type="GO" id="GO:0051301">
    <property type="term" value="P:cell division"/>
    <property type="evidence" value="ECO:0007669"/>
    <property type="project" value="UniProtKB-KW"/>
</dbReference>
<protein>
    <recommendedName>
        <fullName evidence="12 13">Phospho-N-acetylmuramoyl-pentapeptide-transferase</fullName>
        <ecNumber evidence="12 13">2.7.8.13</ecNumber>
    </recommendedName>
    <alternativeName>
        <fullName evidence="12">UDP-MurNAc-pentapeptide phosphotransferase</fullName>
    </alternativeName>
</protein>
<dbReference type="InterPro" id="IPR003524">
    <property type="entry name" value="PNAcMuramoyl-5peptid_Trfase"/>
</dbReference>
<dbReference type="EMBL" id="CP017305">
    <property type="protein sequence ID" value="AOS84888.1"/>
    <property type="molecule type" value="Genomic_DNA"/>
</dbReference>
<feature type="transmembrane region" description="Helical" evidence="12">
    <location>
        <begin position="135"/>
        <end position="151"/>
    </location>
</feature>
<evidence type="ECO:0000256" key="5">
    <source>
        <dbReference type="ARBA" id="ARBA00022692"/>
    </source>
</evidence>
<dbReference type="GO" id="GO:0046872">
    <property type="term" value="F:metal ion binding"/>
    <property type="evidence" value="ECO:0007669"/>
    <property type="project" value="UniProtKB-KW"/>
</dbReference>
<feature type="transmembrane region" description="Helical" evidence="12">
    <location>
        <begin position="292"/>
        <end position="315"/>
    </location>
</feature>
<evidence type="ECO:0000256" key="14">
    <source>
        <dbReference type="PIRSR" id="PIRSR600715-1"/>
    </source>
</evidence>